<name>A0AAV2EVR7_9ROSI</name>
<dbReference type="AlphaFoldDB" id="A0AAV2EVR7"/>
<feature type="domain" description="hAT-like transposase RNase-H fold" evidence="1">
    <location>
        <begin position="21"/>
        <end position="127"/>
    </location>
</feature>
<sequence>MIGRMQGEFLGRFYEFTLKISGSKYTTSNLFLKEVHSLYHLINKWETEVEKDLDLSIMASKMKMKYEKYWGDVDKMNKLLYIATVMDLRYKLDFVDFALKKVYPEGGKGARMAGDVKKATFDLFAHYVQL</sequence>
<dbReference type="Pfam" id="PF14372">
    <property type="entry name" value="hAT-like_RNase-H"/>
    <property type="match status" value="1"/>
</dbReference>
<evidence type="ECO:0000313" key="2">
    <source>
        <dbReference type="EMBL" id="CAL1390061.1"/>
    </source>
</evidence>
<dbReference type="PANTHER" id="PTHR23272">
    <property type="entry name" value="BED FINGER-RELATED"/>
    <property type="match status" value="1"/>
</dbReference>
<proteinExistence type="predicted"/>
<accession>A0AAV2EVR7</accession>
<organism evidence="2 3">
    <name type="scientific">Linum trigynum</name>
    <dbReference type="NCBI Taxonomy" id="586398"/>
    <lineage>
        <taxon>Eukaryota</taxon>
        <taxon>Viridiplantae</taxon>
        <taxon>Streptophyta</taxon>
        <taxon>Embryophyta</taxon>
        <taxon>Tracheophyta</taxon>
        <taxon>Spermatophyta</taxon>
        <taxon>Magnoliopsida</taxon>
        <taxon>eudicotyledons</taxon>
        <taxon>Gunneridae</taxon>
        <taxon>Pentapetalae</taxon>
        <taxon>rosids</taxon>
        <taxon>fabids</taxon>
        <taxon>Malpighiales</taxon>
        <taxon>Linaceae</taxon>
        <taxon>Linum</taxon>
    </lineage>
</organism>
<dbReference type="InterPro" id="IPR025525">
    <property type="entry name" value="hAT-like_transposase_RNase-H"/>
</dbReference>
<dbReference type="Proteomes" id="UP001497516">
    <property type="component" value="Chromosome 5"/>
</dbReference>
<gene>
    <name evidence="2" type="ORF">LTRI10_LOCUS30872</name>
</gene>
<protein>
    <recommendedName>
        <fullName evidence="1">hAT-like transposase RNase-H fold domain-containing protein</fullName>
    </recommendedName>
</protein>
<dbReference type="GO" id="GO:0003677">
    <property type="term" value="F:DNA binding"/>
    <property type="evidence" value="ECO:0007669"/>
    <property type="project" value="InterPro"/>
</dbReference>
<dbReference type="PANTHER" id="PTHR23272:SF177">
    <property type="entry name" value="ZINC FINGER BED DOMAIN-CONTAINING PROTEIN RICESLEEPER 1-LIKE"/>
    <property type="match status" value="1"/>
</dbReference>
<evidence type="ECO:0000259" key="1">
    <source>
        <dbReference type="Pfam" id="PF14372"/>
    </source>
</evidence>
<dbReference type="EMBL" id="OZ034818">
    <property type="protein sequence ID" value="CAL1390061.1"/>
    <property type="molecule type" value="Genomic_DNA"/>
</dbReference>
<keyword evidence="3" id="KW-1185">Reference proteome</keyword>
<evidence type="ECO:0000313" key="3">
    <source>
        <dbReference type="Proteomes" id="UP001497516"/>
    </source>
</evidence>
<reference evidence="2 3" key="1">
    <citation type="submission" date="2024-04" db="EMBL/GenBank/DDBJ databases">
        <authorList>
            <person name="Fracassetti M."/>
        </authorList>
    </citation>
    <scope>NUCLEOTIDE SEQUENCE [LARGE SCALE GENOMIC DNA]</scope>
</reference>